<evidence type="ECO:0000256" key="1">
    <source>
        <dbReference type="ARBA" id="ARBA00022801"/>
    </source>
</evidence>
<dbReference type="InterPro" id="IPR013094">
    <property type="entry name" value="AB_hydrolase_3"/>
</dbReference>
<feature type="region of interest" description="Disordered" evidence="2">
    <location>
        <begin position="328"/>
        <end position="351"/>
    </location>
</feature>
<keyword evidence="1" id="KW-0378">Hydrolase</keyword>
<sequence length="351" mass="39543">MAFPRILLILLVKTIRFLANTLAPLILRYIYRNPPYPATRTLQIHSTLLPSTPTTLTLHIYQPRNFLSKHSSPLPCIINFHGGGFVIGNPTDDSLWCHTISTLQNCIVISASYRLAPEYPFPTGPYDACDVLLYVFSHAQDLGIDVENIVLSGFSAGGSLCFGVALLLQELKEKGVVRNSLLNIKGIIAWYPGLDSTITRAEKRMRMKYPHLSLPSWLTTIFDASYKPEYLNIDRRHKLLSAGIQDREVLEKALPRKIRIVTCEYDMLCREAEDFVRRLEGWGWRVDLECVRGVRHGWDKFPRASPDPRLFYGRAGDWLRREVWGEVGDGDGDGDGEGEGRGRGGGGILND</sequence>
<dbReference type="Proteomes" id="UP000624404">
    <property type="component" value="Unassembled WGS sequence"/>
</dbReference>
<proteinExistence type="predicted"/>
<protein>
    <submittedName>
        <fullName evidence="4">07de7aa6-156d-4c3b-8de1-69f60cda35ec-CDS</fullName>
    </submittedName>
</protein>
<dbReference type="EMBL" id="CAJHIA010000034">
    <property type="protein sequence ID" value="CAD6450024.1"/>
    <property type="molecule type" value="Genomic_DNA"/>
</dbReference>
<dbReference type="SUPFAM" id="SSF53474">
    <property type="entry name" value="alpha/beta-Hydrolases"/>
    <property type="match status" value="1"/>
</dbReference>
<evidence type="ECO:0000256" key="2">
    <source>
        <dbReference type="SAM" id="MobiDB-lite"/>
    </source>
</evidence>
<dbReference type="PANTHER" id="PTHR48081:SF8">
    <property type="entry name" value="ALPHA_BETA HYDROLASE FOLD-3 DOMAIN-CONTAINING PROTEIN-RELATED"/>
    <property type="match status" value="1"/>
</dbReference>
<name>A0A8H2W4J3_9HELO</name>
<comment type="caution">
    <text evidence="4">The sequence shown here is derived from an EMBL/GenBank/DDBJ whole genome shotgun (WGS) entry which is preliminary data.</text>
</comment>
<feature type="domain" description="Alpha/beta hydrolase fold-3" evidence="3">
    <location>
        <begin position="77"/>
        <end position="298"/>
    </location>
</feature>
<gene>
    <name evidence="4" type="ORF">SCLTRI_LOCUS9291</name>
</gene>
<evidence type="ECO:0000259" key="3">
    <source>
        <dbReference type="Pfam" id="PF07859"/>
    </source>
</evidence>
<keyword evidence="5" id="KW-1185">Reference proteome</keyword>
<accession>A0A8H2W4J3</accession>
<evidence type="ECO:0000313" key="4">
    <source>
        <dbReference type="EMBL" id="CAD6450024.1"/>
    </source>
</evidence>
<dbReference type="Pfam" id="PF07859">
    <property type="entry name" value="Abhydrolase_3"/>
    <property type="match status" value="1"/>
</dbReference>
<organism evidence="4 5">
    <name type="scientific">Sclerotinia trifoliorum</name>
    <dbReference type="NCBI Taxonomy" id="28548"/>
    <lineage>
        <taxon>Eukaryota</taxon>
        <taxon>Fungi</taxon>
        <taxon>Dikarya</taxon>
        <taxon>Ascomycota</taxon>
        <taxon>Pezizomycotina</taxon>
        <taxon>Leotiomycetes</taxon>
        <taxon>Helotiales</taxon>
        <taxon>Sclerotiniaceae</taxon>
        <taxon>Sclerotinia</taxon>
    </lineage>
</organism>
<evidence type="ECO:0000313" key="5">
    <source>
        <dbReference type="Proteomes" id="UP000624404"/>
    </source>
</evidence>
<dbReference type="OrthoDB" id="408631at2759"/>
<dbReference type="AlphaFoldDB" id="A0A8H2W4J3"/>
<dbReference type="InterPro" id="IPR029058">
    <property type="entry name" value="AB_hydrolase_fold"/>
</dbReference>
<dbReference type="InterPro" id="IPR050300">
    <property type="entry name" value="GDXG_lipolytic_enzyme"/>
</dbReference>
<reference evidence="4" key="1">
    <citation type="submission" date="2020-10" db="EMBL/GenBank/DDBJ databases">
        <authorList>
            <person name="Kusch S."/>
        </authorList>
    </citation>
    <scope>NUCLEOTIDE SEQUENCE</scope>
    <source>
        <strain evidence="4">SwB9</strain>
    </source>
</reference>
<dbReference type="GO" id="GO:0016787">
    <property type="term" value="F:hydrolase activity"/>
    <property type="evidence" value="ECO:0007669"/>
    <property type="project" value="UniProtKB-KW"/>
</dbReference>
<dbReference type="PANTHER" id="PTHR48081">
    <property type="entry name" value="AB HYDROLASE SUPERFAMILY PROTEIN C4A8.06C"/>
    <property type="match status" value="1"/>
</dbReference>
<feature type="compositionally biased region" description="Acidic residues" evidence="2">
    <location>
        <begin position="328"/>
        <end position="337"/>
    </location>
</feature>
<dbReference type="Gene3D" id="3.40.50.1820">
    <property type="entry name" value="alpha/beta hydrolase"/>
    <property type="match status" value="1"/>
</dbReference>